<gene>
    <name evidence="2" type="ORF">COL8621_00880</name>
</gene>
<reference evidence="3" key="1">
    <citation type="submission" date="2017-05" db="EMBL/GenBank/DDBJ databases">
        <authorList>
            <person name="Rodrigo-Torres L."/>
            <person name="Arahal R. D."/>
            <person name="Lucena T."/>
        </authorList>
    </citation>
    <scope>NUCLEOTIDE SEQUENCE [LARGE SCALE GENOMIC DNA]</scope>
    <source>
        <strain evidence="3">CECT 8621</strain>
    </source>
</reference>
<protein>
    <recommendedName>
        <fullName evidence="4">AAA+ family ATPase</fullName>
    </recommendedName>
</protein>
<feature type="signal peptide" evidence="1">
    <location>
        <begin position="1"/>
        <end position="20"/>
    </location>
</feature>
<evidence type="ECO:0000313" key="2">
    <source>
        <dbReference type="EMBL" id="SMX32705.1"/>
    </source>
</evidence>
<proteinExistence type="predicted"/>
<dbReference type="AlphaFoldDB" id="A0A238JQ84"/>
<dbReference type="EMBL" id="FXYE01000001">
    <property type="protein sequence ID" value="SMX32705.1"/>
    <property type="molecule type" value="Genomic_DNA"/>
</dbReference>
<sequence length="104" mass="11678">MKRIAAYTLSAALIATPALAEDDMQDGLSLLEEGAKLFFKGLADEMEPALRDFADAVEPSMRELMRLIDDMDAYHLPERLPNGDIIMRRKTPIETLPETDEVEI</sequence>
<keyword evidence="1" id="KW-0732">Signal</keyword>
<dbReference type="OrthoDB" id="7308154at2"/>
<evidence type="ECO:0008006" key="4">
    <source>
        <dbReference type="Google" id="ProtNLM"/>
    </source>
</evidence>
<keyword evidence="3" id="KW-1185">Reference proteome</keyword>
<evidence type="ECO:0000256" key="1">
    <source>
        <dbReference type="SAM" id="SignalP"/>
    </source>
</evidence>
<dbReference type="Proteomes" id="UP000202922">
    <property type="component" value="Unassembled WGS sequence"/>
</dbReference>
<evidence type="ECO:0000313" key="3">
    <source>
        <dbReference type="Proteomes" id="UP000202922"/>
    </source>
</evidence>
<organism evidence="2 3">
    <name type="scientific">Actibacterium lipolyticum</name>
    <dbReference type="NCBI Taxonomy" id="1524263"/>
    <lineage>
        <taxon>Bacteria</taxon>
        <taxon>Pseudomonadati</taxon>
        <taxon>Pseudomonadota</taxon>
        <taxon>Alphaproteobacteria</taxon>
        <taxon>Rhodobacterales</taxon>
        <taxon>Roseobacteraceae</taxon>
        <taxon>Actibacterium</taxon>
    </lineage>
</organism>
<feature type="chain" id="PRO_5012059599" description="AAA+ family ATPase" evidence="1">
    <location>
        <begin position="21"/>
        <end position="104"/>
    </location>
</feature>
<name>A0A238JQ84_9RHOB</name>
<accession>A0A238JQ84</accession>
<dbReference type="RefSeq" id="WP_093966907.1">
    <property type="nucleotide sequence ID" value="NZ_FXYE01000001.1"/>
</dbReference>